<accession>A0A1T5P6L3</accession>
<gene>
    <name evidence="2" type="ORF">SAMN05660461_4308</name>
</gene>
<dbReference type="Pfam" id="PF10825">
    <property type="entry name" value="DUF2752"/>
    <property type="match status" value="1"/>
</dbReference>
<sequence>MTTAFWRKINIELLAWPLGLTLLYVMKPDENAGSLCLFKNIGIPICPGCGLGHGIHYFLHGQWTASIQHHWLAPLVVVVLLYRILQLARYQYADFKQS</sequence>
<keyword evidence="1" id="KW-1133">Transmembrane helix</keyword>
<dbReference type="STRING" id="393003.SAMN05660461_4308"/>
<protein>
    <recommendedName>
        <fullName evidence="4">DUF2752 domain-containing protein</fullName>
    </recommendedName>
</protein>
<dbReference type="AlphaFoldDB" id="A0A1T5P6L3"/>
<evidence type="ECO:0000313" key="3">
    <source>
        <dbReference type="Proteomes" id="UP000190166"/>
    </source>
</evidence>
<keyword evidence="1" id="KW-0472">Membrane</keyword>
<feature type="transmembrane region" description="Helical" evidence="1">
    <location>
        <begin position="71"/>
        <end position="88"/>
    </location>
</feature>
<proteinExistence type="predicted"/>
<organism evidence="2 3">
    <name type="scientific">Chitinophaga ginsengisegetis</name>
    <dbReference type="NCBI Taxonomy" id="393003"/>
    <lineage>
        <taxon>Bacteria</taxon>
        <taxon>Pseudomonadati</taxon>
        <taxon>Bacteroidota</taxon>
        <taxon>Chitinophagia</taxon>
        <taxon>Chitinophagales</taxon>
        <taxon>Chitinophagaceae</taxon>
        <taxon>Chitinophaga</taxon>
    </lineage>
</organism>
<dbReference type="RefSeq" id="WP_079471573.1">
    <property type="nucleotide sequence ID" value="NZ_FUZZ01000003.1"/>
</dbReference>
<reference evidence="2 3" key="1">
    <citation type="submission" date="2017-02" db="EMBL/GenBank/DDBJ databases">
        <authorList>
            <person name="Peterson S.W."/>
        </authorList>
    </citation>
    <scope>NUCLEOTIDE SEQUENCE [LARGE SCALE GENOMIC DNA]</scope>
    <source>
        <strain evidence="2 3">DSM 18108</strain>
    </source>
</reference>
<evidence type="ECO:0008006" key="4">
    <source>
        <dbReference type="Google" id="ProtNLM"/>
    </source>
</evidence>
<dbReference type="Proteomes" id="UP000190166">
    <property type="component" value="Unassembled WGS sequence"/>
</dbReference>
<keyword evidence="3" id="KW-1185">Reference proteome</keyword>
<feature type="transmembrane region" description="Helical" evidence="1">
    <location>
        <begin position="37"/>
        <end position="59"/>
    </location>
</feature>
<dbReference type="EMBL" id="FUZZ01000003">
    <property type="protein sequence ID" value="SKD08414.1"/>
    <property type="molecule type" value="Genomic_DNA"/>
</dbReference>
<evidence type="ECO:0000256" key="1">
    <source>
        <dbReference type="SAM" id="Phobius"/>
    </source>
</evidence>
<name>A0A1T5P6L3_9BACT</name>
<evidence type="ECO:0000313" key="2">
    <source>
        <dbReference type="EMBL" id="SKD08414.1"/>
    </source>
</evidence>
<keyword evidence="1" id="KW-0812">Transmembrane</keyword>
<dbReference type="InterPro" id="IPR021215">
    <property type="entry name" value="DUF2752"/>
</dbReference>